<proteinExistence type="predicted"/>
<name>A0A4S8KTR6_DENBC</name>
<accession>A0A4S8KTR6</accession>
<dbReference type="AlphaFoldDB" id="A0A4S8KTR6"/>
<evidence type="ECO:0000313" key="3">
    <source>
        <dbReference type="Proteomes" id="UP000297245"/>
    </source>
</evidence>
<keyword evidence="3" id="KW-1185">Reference proteome</keyword>
<dbReference type="Proteomes" id="UP000297245">
    <property type="component" value="Unassembled WGS sequence"/>
</dbReference>
<gene>
    <name evidence="2" type="ORF">K435DRAFT_30227</name>
</gene>
<sequence>MYKTRRMDYQRDRNRSYLALIQRLKAPTCTEKDKEFSTLLNETCTLWEDAESDAVVPVSPVADGKNQLPTPVTSPSSSLEDDEEPERIQTETDNDSDSDSDSDADADPSEQFLEPIQVQHVVVYHRDTL</sequence>
<evidence type="ECO:0000313" key="2">
    <source>
        <dbReference type="EMBL" id="THU79254.1"/>
    </source>
</evidence>
<protein>
    <submittedName>
        <fullName evidence="2">Uncharacterized protein</fullName>
    </submittedName>
</protein>
<dbReference type="EMBL" id="ML180053">
    <property type="protein sequence ID" value="THU79254.1"/>
    <property type="molecule type" value="Genomic_DNA"/>
</dbReference>
<evidence type="ECO:0000256" key="1">
    <source>
        <dbReference type="SAM" id="MobiDB-lite"/>
    </source>
</evidence>
<organism evidence="2 3">
    <name type="scientific">Dendrothele bispora (strain CBS 962.96)</name>
    <dbReference type="NCBI Taxonomy" id="1314807"/>
    <lineage>
        <taxon>Eukaryota</taxon>
        <taxon>Fungi</taxon>
        <taxon>Dikarya</taxon>
        <taxon>Basidiomycota</taxon>
        <taxon>Agaricomycotina</taxon>
        <taxon>Agaricomycetes</taxon>
        <taxon>Agaricomycetidae</taxon>
        <taxon>Agaricales</taxon>
        <taxon>Agaricales incertae sedis</taxon>
        <taxon>Dendrothele</taxon>
    </lineage>
</organism>
<feature type="compositionally biased region" description="Low complexity" evidence="1">
    <location>
        <begin position="69"/>
        <end position="78"/>
    </location>
</feature>
<reference evidence="2 3" key="1">
    <citation type="journal article" date="2019" name="Nat. Ecol. Evol.">
        <title>Megaphylogeny resolves global patterns of mushroom evolution.</title>
        <authorList>
            <person name="Varga T."/>
            <person name="Krizsan K."/>
            <person name="Foldi C."/>
            <person name="Dima B."/>
            <person name="Sanchez-Garcia M."/>
            <person name="Sanchez-Ramirez S."/>
            <person name="Szollosi G.J."/>
            <person name="Szarkandi J.G."/>
            <person name="Papp V."/>
            <person name="Albert L."/>
            <person name="Andreopoulos W."/>
            <person name="Angelini C."/>
            <person name="Antonin V."/>
            <person name="Barry K.W."/>
            <person name="Bougher N.L."/>
            <person name="Buchanan P."/>
            <person name="Buyck B."/>
            <person name="Bense V."/>
            <person name="Catcheside P."/>
            <person name="Chovatia M."/>
            <person name="Cooper J."/>
            <person name="Damon W."/>
            <person name="Desjardin D."/>
            <person name="Finy P."/>
            <person name="Geml J."/>
            <person name="Haridas S."/>
            <person name="Hughes K."/>
            <person name="Justo A."/>
            <person name="Karasinski D."/>
            <person name="Kautmanova I."/>
            <person name="Kiss B."/>
            <person name="Kocsube S."/>
            <person name="Kotiranta H."/>
            <person name="LaButti K.M."/>
            <person name="Lechner B.E."/>
            <person name="Liimatainen K."/>
            <person name="Lipzen A."/>
            <person name="Lukacs Z."/>
            <person name="Mihaltcheva S."/>
            <person name="Morgado L.N."/>
            <person name="Niskanen T."/>
            <person name="Noordeloos M.E."/>
            <person name="Ohm R.A."/>
            <person name="Ortiz-Santana B."/>
            <person name="Ovrebo C."/>
            <person name="Racz N."/>
            <person name="Riley R."/>
            <person name="Savchenko A."/>
            <person name="Shiryaev A."/>
            <person name="Soop K."/>
            <person name="Spirin V."/>
            <person name="Szebenyi C."/>
            <person name="Tomsovsky M."/>
            <person name="Tulloss R.E."/>
            <person name="Uehling J."/>
            <person name="Grigoriev I.V."/>
            <person name="Vagvolgyi C."/>
            <person name="Papp T."/>
            <person name="Martin F.M."/>
            <person name="Miettinen O."/>
            <person name="Hibbett D.S."/>
            <person name="Nagy L.G."/>
        </authorList>
    </citation>
    <scope>NUCLEOTIDE SEQUENCE [LARGE SCALE GENOMIC DNA]</scope>
    <source>
        <strain evidence="2 3">CBS 962.96</strain>
    </source>
</reference>
<feature type="region of interest" description="Disordered" evidence="1">
    <location>
        <begin position="55"/>
        <end position="118"/>
    </location>
</feature>
<feature type="compositionally biased region" description="Acidic residues" evidence="1">
    <location>
        <begin position="92"/>
        <end position="108"/>
    </location>
</feature>